<feature type="compositionally biased region" description="Polar residues" evidence="1">
    <location>
        <begin position="227"/>
        <end position="238"/>
    </location>
</feature>
<accession>A0A1H4LSI5</accession>
<dbReference type="AlphaFoldDB" id="A0A1H4LSI5"/>
<feature type="region of interest" description="Disordered" evidence="1">
    <location>
        <begin position="219"/>
        <end position="248"/>
    </location>
</feature>
<dbReference type="STRING" id="156980.SAMN04489745_1111"/>
<organism evidence="2 3">
    <name type="scientific">Arthrobacter woluwensis</name>
    <dbReference type="NCBI Taxonomy" id="156980"/>
    <lineage>
        <taxon>Bacteria</taxon>
        <taxon>Bacillati</taxon>
        <taxon>Actinomycetota</taxon>
        <taxon>Actinomycetes</taxon>
        <taxon>Micrococcales</taxon>
        <taxon>Micrococcaceae</taxon>
        <taxon>Arthrobacter</taxon>
    </lineage>
</organism>
<keyword evidence="3" id="KW-1185">Reference proteome</keyword>
<dbReference type="EMBL" id="FNSN01000003">
    <property type="protein sequence ID" value="SEB73750.1"/>
    <property type="molecule type" value="Genomic_DNA"/>
</dbReference>
<dbReference type="Proteomes" id="UP000182652">
    <property type="component" value="Unassembled WGS sequence"/>
</dbReference>
<proteinExistence type="predicted"/>
<evidence type="ECO:0000256" key="1">
    <source>
        <dbReference type="SAM" id="MobiDB-lite"/>
    </source>
</evidence>
<evidence type="ECO:0000313" key="3">
    <source>
        <dbReference type="Proteomes" id="UP000182652"/>
    </source>
</evidence>
<sequence length="248" mass="25862">MPLPLSSVSTASAEDGLRALQERIHVMQGRGNREGSHPVIPGFRGLFPYGLKGGAAYSLAAPLSVAMALLAGPSANGQWCGAAGIPDFGAEAAAGFGVALERFVLVPDTGPEWVPVISTLADVLPVLLVRPPGKVSPGDAARLASRLRERGGTLLVLGPWPQSEGLLRVRGSHWEGLGDGHGHLRRHRVELELQHRGRTRTASLDLAALDSSGNLDGAGIWQGTGGQSASRAPRTSTVRRPALVQVSP</sequence>
<evidence type="ECO:0008006" key="4">
    <source>
        <dbReference type="Google" id="ProtNLM"/>
    </source>
</evidence>
<name>A0A1H4LSI5_9MICC</name>
<dbReference type="RefSeq" id="WP_066211720.1">
    <property type="nucleotide sequence ID" value="NZ_FNSN01000003.1"/>
</dbReference>
<gene>
    <name evidence="2" type="ORF">SAMN04489745_1111</name>
</gene>
<reference evidence="2 3" key="1">
    <citation type="submission" date="2016-10" db="EMBL/GenBank/DDBJ databases">
        <authorList>
            <person name="de Groot N.N."/>
        </authorList>
    </citation>
    <scope>NUCLEOTIDE SEQUENCE [LARGE SCALE GENOMIC DNA]</scope>
    <source>
        <strain evidence="2 3">DSM 10495</strain>
    </source>
</reference>
<protein>
    <recommendedName>
        <fullName evidence="4">Protein ImuA</fullName>
    </recommendedName>
</protein>
<evidence type="ECO:0000313" key="2">
    <source>
        <dbReference type="EMBL" id="SEB73750.1"/>
    </source>
</evidence>